<dbReference type="InterPro" id="IPR022813">
    <property type="entry name" value="SecD/SecF_arch_bac"/>
</dbReference>
<evidence type="ECO:0000256" key="8">
    <source>
        <dbReference type="ARBA" id="ARBA00023136"/>
    </source>
</evidence>
<dbReference type="InterPro" id="IPR054384">
    <property type="entry name" value="SecDF_P1_head"/>
</dbReference>
<evidence type="ECO:0000313" key="13">
    <source>
        <dbReference type="Proteomes" id="UP000289166"/>
    </source>
</evidence>
<dbReference type="GO" id="GO:0015450">
    <property type="term" value="F:protein-transporting ATPase activity"/>
    <property type="evidence" value="ECO:0007669"/>
    <property type="project" value="InterPro"/>
</dbReference>
<feature type="domain" description="SecDF P1 head subdomain" evidence="11">
    <location>
        <begin position="142"/>
        <end position="251"/>
    </location>
</feature>
<dbReference type="InterPro" id="IPR055344">
    <property type="entry name" value="SecD_SecF_C_bact"/>
</dbReference>
<comment type="caution">
    <text evidence="9">Lacks conserved residue(s) required for the propagation of feature annotation.</text>
</comment>
<dbReference type="NCBIfam" id="TIGR01129">
    <property type="entry name" value="secD"/>
    <property type="match status" value="1"/>
</dbReference>
<comment type="caution">
    <text evidence="12">The sequence shown here is derived from an EMBL/GenBank/DDBJ whole genome shotgun (WGS) entry which is preliminary data.</text>
</comment>
<evidence type="ECO:0000259" key="11">
    <source>
        <dbReference type="Pfam" id="PF22599"/>
    </source>
</evidence>
<feature type="domain" description="Protein export membrane protein SecD/SecF C-terminal" evidence="10">
    <location>
        <begin position="253"/>
        <end position="423"/>
    </location>
</feature>
<accession>A0A4Q0I5Y9</accession>
<dbReference type="GO" id="GO:0005886">
    <property type="term" value="C:plasma membrane"/>
    <property type="evidence" value="ECO:0007669"/>
    <property type="project" value="UniProtKB-SubCell"/>
</dbReference>
<dbReference type="EMBL" id="RLII01000004">
    <property type="protein sequence ID" value="RXE59741.1"/>
    <property type="molecule type" value="Genomic_DNA"/>
</dbReference>
<dbReference type="PANTHER" id="PTHR30081">
    <property type="entry name" value="PROTEIN-EXPORT MEMBRANE PROTEIN SEC"/>
    <property type="match status" value="1"/>
</dbReference>
<evidence type="ECO:0000256" key="7">
    <source>
        <dbReference type="ARBA" id="ARBA00023010"/>
    </source>
</evidence>
<keyword evidence="4 9" id="KW-0812">Transmembrane</keyword>
<protein>
    <recommendedName>
        <fullName evidence="9">Protein translocase subunit SecD</fullName>
    </recommendedName>
</protein>
<feature type="transmembrane region" description="Helical" evidence="9">
    <location>
        <begin position="7"/>
        <end position="27"/>
    </location>
</feature>
<gene>
    <name evidence="9 12" type="primary">secD</name>
    <name evidence="12" type="ORF">EFD62_05345</name>
</gene>
<comment type="subunit">
    <text evidence="9">Forms a complex with SecF. Part of the essential Sec protein translocation apparatus which comprises SecA, SecYEG and auxiliary proteins SecDF. Other proteins may also be involved.</text>
</comment>
<evidence type="ECO:0000259" key="10">
    <source>
        <dbReference type="Pfam" id="PF02355"/>
    </source>
</evidence>
<feature type="transmembrane region" description="Helical" evidence="9">
    <location>
        <begin position="273"/>
        <end position="293"/>
    </location>
</feature>
<dbReference type="OrthoDB" id="9805019at2"/>
<name>A0A4Q0I5Y9_9FIRM</name>
<evidence type="ECO:0000256" key="9">
    <source>
        <dbReference type="HAMAP-Rule" id="MF_01463"/>
    </source>
</evidence>
<dbReference type="Gene3D" id="3.30.70.3400">
    <property type="match status" value="1"/>
</dbReference>
<dbReference type="Pfam" id="PF02355">
    <property type="entry name" value="SecD_SecF_C"/>
    <property type="match status" value="1"/>
</dbReference>
<keyword evidence="6 9" id="KW-1133">Transmembrane helix</keyword>
<dbReference type="GO" id="GO:0006605">
    <property type="term" value="P:protein targeting"/>
    <property type="evidence" value="ECO:0007669"/>
    <property type="project" value="UniProtKB-UniRule"/>
</dbReference>
<comment type="function">
    <text evidence="9">Part of the Sec protein translocase complex. Interacts with the SecYEG preprotein conducting channel. SecDF uses the proton motive force (PMF) to complete protein translocation after the ATP-dependent function of SecA.</text>
</comment>
<dbReference type="HAMAP" id="MF_01463_B">
    <property type="entry name" value="SecD_B"/>
    <property type="match status" value="1"/>
</dbReference>
<dbReference type="Pfam" id="PF22599">
    <property type="entry name" value="SecDF_P1_head"/>
    <property type="match status" value="1"/>
</dbReference>
<dbReference type="PRINTS" id="PR00702">
    <property type="entry name" value="ACRIFLAVINRP"/>
</dbReference>
<evidence type="ECO:0000256" key="3">
    <source>
        <dbReference type="ARBA" id="ARBA00022475"/>
    </source>
</evidence>
<dbReference type="PANTHER" id="PTHR30081:SF1">
    <property type="entry name" value="PROTEIN TRANSLOCASE SUBUNIT SECD"/>
    <property type="match status" value="1"/>
</dbReference>
<dbReference type="SUPFAM" id="SSF82866">
    <property type="entry name" value="Multidrug efflux transporter AcrB transmembrane domain"/>
    <property type="match status" value="1"/>
</dbReference>
<keyword evidence="5 9" id="KW-0653">Protein transport</keyword>
<dbReference type="RefSeq" id="WP_128705829.1">
    <property type="nucleotide sequence ID" value="NZ_RLII01000004.1"/>
</dbReference>
<dbReference type="InterPro" id="IPR048634">
    <property type="entry name" value="SecD_SecF_C"/>
</dbReference>
<keyword evidence="7 9" id="KW-0811">Translocation</keyword>
<organism evidence="12 13">
    <name type="scientific">Acetivibrio mesophilus</name>
    <dbReference type="NCBI Taxonomy" id="2487273"/>
    <lineage>
        <taxon>Bacteria</taxon>
        <taxon>Bacillati</taxon>
        <taxon>Bacillota</taxon>
        <taxon>Clostridia</taxon>
        <taxon>Eubacteriales</taxon>
        <taxon>Oscillospiraceae</taxon>
        <taxon>Acetivibrio</taxon>
    </lineage>
</organism>
<dbReference type="InterPro" id="IPR001036">
    <property type="entry name" value="Acrflvin-R"/>
</dbReference>
<dbReference type="NCBIfam" id="TIGR00916">
    <property type="entry name" value="2A0604s01"/>
    <property type="match status" value="1"/>
</dbReference>
<feature type="transmembrane region" description="Helical" evidence="9">
    <location>
        <begin position="397"/>
        <end position="421"/>
    </location>
</feature>
<dbReference type="Gene3D" id="3.30.1360.200">
    <property type="match status" value="1"/>
</dbReference>
<evidence type="ECO:0000256" key="4">
    <source>
        <dbReference type="ARBA" id="ARBA00022692"/>
    </source>
</evidence>
<comment type="subcellular location">
    <subcellularLocation>
        <location evidence="1 9">Cell membrane</location>
        <topology evidence="1 9">Multi-pass membrane protein</topology>
    </subcellularLocation>
</comment>
<dbReference type="Proteomes" id="UP000289166">
    <property type="component" value="Unassembled WGS sequence"/>
</dbReference>
<dbReference type="GO" id="GO:0065002">
    <property type="term" value="P:intracellular protein transmembrane transport"/>
    <property type="evidence" value="ECO:0007669"/>
    <property type="project" value="UniProtKB-UniRule"/>
</dbReference>
<evidence type="ECO:0000313" key="12">
    <source>
        <dbReference type="EMBL" id="RXE59741.1"/>
    </source>
</evidence>
<feature type="transmembrane region" description="Helical" evidence="9">
    <location>
        <begin position="369"/>
        <end position="391"/>
    </location>
</feature>
<keyword evidence="8 9" id="KW-0472">Membrane</keyword>
<comment type="similarity">
    <text evidence="9">Belongs to the SecD/SecF family. SecD subfamily.</text>
</comment>
<proteinExistence type="inferred from homology"/>
<keyword evidence="2 9" id="KW-0813">Transport</keyword>
<dbReference type="GO" id="GO:0043952">
    <property type="term" value="P:protein transport by the Sec complex"/>
    <property type="evidence" value="ECO:0007669"/>
    <property type="project" value="UniProtKB-UniRule"/>
</dbReference>
<dbReference type="InterPro" id="IPR005791">
    <property type="entry name" value="SecD"/>
</dbReference>
<dbReference type="Gene3D" id="1.20.1640.10">
    <property type="entry name" value="Multidrug efflux transporter AcrB transmembrane domain"/>
    <property type="match status" value="1"/>
</dbReference>
<keyword evidence="3 9" id="KW-1003">Cell membrane</keyword>
<sequence>MKLSSGLKSFLILAIIAAMTAIVLVGFNVPGIKYTIGKAYDSIRYGIDISGGVSAVLSAPEGVTPTDDQLETVKGIIDTRLEGKQIYDKTVTVDKVNRRVLVEIPYKKGSESSDPYETIADIGATAMLSFREVDEDKIDPETGDYVMTDRIVLQGSEIESAVAETNPETQMAYVRLIFSDDGAKKFEEATERLVGKKIAIYLDDQMVSAPIVNGKITGKDKAVIELGAYDPQQSITQAKELAAIIRSGALPFKLEAKDVNHISPIVGENALNISIYAGAVAILLVWLFMLLYYRVPGLVADIALLGQAAAVILILVLSGMSLTLPGIAGMILTVGMSVDANVIIFERIKEEIKSGKTVQAAVDLGFDRAFTAILDGNLTTLITAVILYYFGTGAVRSFAITLGLGVILNFLTAIFATKIVLKSLAEIRALRKPWLFGAKGGTANV</sequence>
<dbReference type="AlphaFoldDB" id="A0A4Q0I5Y9"/>
<evidence type="ECO:0000256" key="2">
    <source>
        <dbReference type="ARBA" id="ARBA00022448"/>
    </source>
</evidence>
<evidence type="ECO:0000256" key="5">
    <source>
        <dbReference type="ARBA" id="ARBA00022927"/>
    </source>
</evidence>
<reference evidence="13" key="1">
    <citation type="submission" date="2018-11" db="EMBL/GenBank/DDBJ databases">
        <title>Genome sequencing of a novel mesophilic and cellulolytic organism within the genus Hungateiclostridium.</title>
        <authorList>
            <person name="Rettenmaier R."/>
            <person name="Liebl W."/>
            <person name="Zverlov V."/>
        </authorList>
    </citation>
    <scope>NUCLEOTIDE SEQUENCE [LARGE SCALE GENOMIC DNA]</scope>
    <source>
        <strain evidence="13">N2K1</strain>
    </source>
</reference>
<evidence type="ECO:0000256" key="6">
    <source>
        <dbReference type="ARBA" id="ARBA00022989"/>
    </source>
</evidence>
<keyword evidence="13" id="KW-1185">Reference proteome</keyword>
<evidence type="ECO:0000256" key="1">
    <source>
        <dbReference type="ARBA" id="ARBA00004651"/>
    </source>
</evidence>